<dbReference type="EMBL" id="DVJN01000044">
    <property type="protein sequence ID" value="HIS91834.1"/>
    <property type="molecule type" value="Genomic_DNA"/>
</dbReference>
<accession>A0A9D1FYN2</accession>
<evidence type="ECO:0000313" key="2">
    <source>
        <dbReference type="Proteomes" id="UP000824140"/>
    </source>
</evidence>
<gene>
    <name evidence="1" type="ORF">IAA84_02325</name>
</gene>
<protein>
    <submittedName>
        <fullName evidence="1">DUF2953 domain-containing protein</fullName>
    </submittedName>
</protein>
<name>A0A9D1FYN2_9FIRM</name>
<reference evidence="1" key="2">
    <citation type="journal article" date="2021" name="PeerJ">
        <title>Extensive microbial diversity within the chicken gut microbiome revealed by metagenomics and culture.</title>
        <authorList>
            <person name="Gilroy R."/>
            <person name="Ravi A."/>
            <person name="Getino M."/>
            <person name="Pursley I."/>
            <person name="Horton D.L."/>
            <person name="Alikhan N.F."/>
            <person name="Baker D."/>
            <person name="Gharbi K."/>
            <person name="Hall N."/>
            <person name="Watson M."/>
            <person name="Adriaenssens E.M."/>
            <person name="Foster-Nyarko E."/>
            <person name="Jarju S."/>
            <person name="Secka A."/>
            <person name="Antonio M."/>
            <person name="Oren A."/>
            <person name="Chaudhuri R.R."/>
            <person name="La Ragione R."/>
            <person name="Hildebrand F."/>
            <person name="Pallen M.J."/>
        </authorList>
    </citation>
    <scope>NUCLEOTIDE SEQUENCE</scope>
    <source>
        <strain evidence="1">13766</strain>
    </source>
</reference>
<comment type="caution">
    <text evidence="1">The sequence shown here is derived from an EMBL/GenBank/DDBJ whole genome shotgun (WGS) entry which is preliminary data.</text>
</comment>
<organism evidence="1 2">
    <name type="scientific">Candidatus Alectryocaccomicrobium excrementavium</name>
    <dbReference type="NCBI Taxonomy" id="2840668"/>
    <lineage>
        <taxon>Bacteria</taxon>
        <taxon>Bacillati</taxon>
        <taxon>Bacillota</taxon>
        <taxon>Clostridia</taxon>
        <taxon>Candidatus Alectryocaccomicrobium</taxon>
    </lineage>
</organism>
<dbReference type="AlphaFoldDB" id="A0A9D1FYN2"/>
<dbReference type="Proteomes" id="UP000824140">
    <property type="component" value="Unassembled WGS sequence"/>
</dbReference>
<proteinExistence type="predicted"/>
<sequence length="165" mass="17524">MVYAAAVAAALFYAANVPLCFAFFVRAEGGMRVGIGLRPFLRGAALSRARAGEIPRPSPRRGAARLPAKFWLFAALELLRRIEAVRVRARLGTGDAASTALLCGALQGIFSCLGRADIAPAFETKALEASGIVEIRAGNIIRAMAAAGLRARPWERKKENGKASD</sequence>
<dbReference type="Pfam" id="PF11167">
    <property type="entry name" value="DUF2953"/>
    <property type="match status" value="1"/>
</dbReference>
<reference evidence="1" key="1">
    <citation type="submission" date="2020-10" db="EMBL/GenBank/DDBJ databases">
        <authorList>
            <person name="Gilroy R."/>
        </authorList>
    </citation>
    <scope>NUCLEOTIDE SEQUENCE</scope>
    <source>
        <strain evidence="1">13766</strain>
    </source>
</reference>
<dbReference type="InterPro" id="IPR021338">
    <property type="entry name" value="DUF2953"/>
</dbReference>
<evidence type="ECO:0000313" key="1">
    <source>
        <dbReference type="EMBL" id="HIS91834.1"/>
    </source>
</evidence>